<name>A0A316J6W7_9HYPH</name>
<comment type="caution">
    <text evidence="14">The sequence shown here is derived from an EMBL/GenBank/DDBJ whole genome shotgun (WGS) entry which is preliminary data.</text>
</comment>
<evidence type="ECO:0000256" key="8">
    <source>
        <dbReference type="ARBA" id="ARBA00031306"/>
    </source>
</evidence>
<feature type="binding site" evidence="11">
    <location>
        <position position="180"/>
    </location>
    <ligand>
        <name>Mg(2+)</name>
        <dbReference type="ChEBI" id="CHEBI:18420"/>
    </ligand>
</feature>
<proteinExistence type="inferred from homology"/>
<comment type="catalytic activity">
    <reaction evidence="9 10">
        <text>L-threonyl-[protein] + FAD = FMN-L-threonyl-[protein] + AMP + H(+)</text>
        <dbReference type="Rhea" id="RHEA:36847"/>
        <dbReference type="Rhea" id="RHEA-COMP:11060"/>
        <dbReference type="Rhea" id="RHEA-COMP:11061"/>
        <dbReference type="ChEBI" id="CHEBI:15378"/>
        <dbReference type="ChEBI" id="CHEBI:30013"/>
        <dbReference type="ChEBI" id="CHEBI:57692"/>
        <dbReference type="ChEBI" id="CHEBI:74257"/>
        <dbReference type="ChEBI" id="CHEBI:456215"/>
        <dbReference type="EC" id="2.7.1.180"/>
    </reaction>
</comment>
<dbReference type="Proteomes" id="UP000245865">
    <property type="component" value="Unassembled WGS sequence"/>
</dbReference>
<feature type="binding site" evidence="11">
    <location>
        <position position="290"/>
    </location>
    <ligand>
        <name>Mg(2+)</name>
        <dbReference type="ChEBI" id="CHEBI:18420"/>
    </ligand>
</feature>
<comment type="similarity">
    <text evidence="10">Belongs to the ApbE family.</text>
</comment>
<feature type="binding site" evidence="11">
    <location>
        <position position="294"/>
    </location>
    <ligand>
        <name>Mg(2+)</name>
        <dbReference type="ChEBI" id="CHEBI:18420"/>
    </ligand>
</feature>
<accession>A0A316J6W7</accession>
<keyword evidence="6 10" id="KW-0274">FAD</keyword>
<dbReference type="InterPro" id="IPR024932">
    <property type="entry name" value="ApbE"/>
</dbReference>
<keyword evidence="5 10" id="KW-0479">Metal-binding</keyword>
<dbReference type="PANTHER" id="PTHR30040:SF2">
    <property type="entry name" value="FAD:PROTEIN FMN TRANSFERASE"/>
    <property type="match status" value="1"/>
</dbReference>
<dbReference type="RefSeq" id="WP_109706880.1">
    <property type="nucleotide sequence ID" value="NZ_QGDB01000004.1"/>
</dbReference>
<keyword evidence="3 10" id="KW-0285">Flavoprotein</keyword>
<dbReference type="AlphaFoldDB" id="A0A316J6W7"/>
<keyword evidence="12" id="KW-0175">Coiled coil</keyword>
<dbReference type="Pfam" id="PF02424">
    <property type="entry name" value="ApbE"/>
    <property type="match status" value="1"/>
</dbReference>
<comment type="cofactor">
    <cofactor evidence="11">
        <name>Mg(2+)</name>
        <dbReference type="ChEBI" id="CHEBI:18420"/>
    </cofactor>
    <cofactor evidence="11">
        <name>Mn(2+)</name>
        <dbReference type="ChEBI" id="CHEBI:29035"/>
    </cofactor>
    <text evidence="11">Magnesium. Can also use manganese.</text>
</comment>
<protein>
    <recommendedName>
        <fullName evidence="2 10">FAD:protein FMN transferase</fullName>
        <ecNumber evidence="1 10">2.7.1.180</ecNumber>
    </recommendedName>
    <alternativeName>
        <fullName evidence="8 10">Flavin transferase</fullName>
    </alternativeName>
</protein>
<dbReference type="InterPro" id="IPR006311">
    <property type="entry name" value="TAT_signal"/>
</dbReference>
<sequence length="330" mass="36282">MRINRRSVLAGSACSMAVLAMPPFAFASRQAEPLIWKGQALGAPAKIILYHPDRERAQGLLREAVREAERLENIFSLYKTNSELSRLNRAGALAMPSPELVELLTICRDYWTLSSGLFDPTIQPLWQCLYQHFSQADPSPSGPTRAQWDAALKKVGFGHVLFNETRIAFAQPAMALTLNGIAQGFITDRVVSVLEKGGVKHGLVDMGEYRAIGTQPDGEPWRIGIAELESDRDPVDYLDISNQALATSSFAGFQFDEKGRFNHLLNPKTGYSSALYQHISVQAPSAAAADAWATAFNLMEVPQIKAVAEKLPGLSVSIRTREGRNIRLDS</sequence>
<keyword evidence="7 10" id="KW-0460">Magnesium</keyword>
<dbReference type="GO" id="GO:0046872">
    <property type="term" value="F:metal ion binding"/>
    <property type="evidence" value="ECO:0007669"/>
    <property type="project" value="UniProtKB-UniRule"/>
</dbReference>
<dbReference type="InterPro" id="IPR003374">
    <property type="entry name" value="ApbE-like_sf"/>
</dbReference>
<keyword evidence="4 10" id="KW-0808">Transferase</keyword>
<dbReference type="GO" id="GO:0016740">
    <property type="term" value="F:transferase activity"/>
    <property type="evidence" value="ECO:0007669"/>
    <property type="project" value="UniProtKB-UniRule"/>
</dbReference>
<feature type="chain" id="PRO_5039950880" description="FAD:protein FMN transferase" evidence="13">
    <location>
        <begin position="28"/>
        <end position="330"/>
    </location>
</feature>
<evidence type="ECO:0000256" key="2">
    <source>
        <dbReference type="ARBA" id="ARBA00016337"/>
    </source>
</evidence>
<dbReference type="Gene3D" id="3.10.520.10">
    <property type="entry name" value="ApbE-like domains"/>
    <property type="match status" value="1"/>
</dbReference>
<evidence type="ECO:0000256" key="13">
    <source>
        <dbReference type="SAM" id="SignalP"/>
    </source>
</evidence>
<evidence type="ECO:0000256" key="7">
    <source>
        <dbReference type="ARBA" id="ARBA00022842"/>
    </source>
</evidence>
<dbReference type="EC" id="2.7.1.180" evidence="1 10"/>
<evidence type="ECO:0000256" key="3">
    <source>
        <dbReference type="ARBA" id="ARBA00022630"/>
    </source>
</evidence>
<dbReference type="SUPFAM" id="SSF143631">
    <property type="entry name" value="ApbE-like"/>
    <property type="match status" value="1"/>
</dbReference>
<evidence type="ECO:0000256" key="9">
    <source>
        <dbReference type="ARBA" id="ARBA00048540"/>
    </source>
</evidence>
<evidence type="ECO:0000256" key="6">
    <source>
        <dbReference type="ARBA" id="ARBA00022827"/>
    </source>
</evidence>
<reference evidence="14 15" key="1">
    <citation type="submission" date="2018-05" db="EMBL/GenBank/DDBJ databases">
        <title>Comparative genomic sequence analysis between strain HN4 and CCM 8460T (Falsochrobactrum ovis) will provide more evidence to prove that HN4 is a new species of Falsochrobactrum.</title>
        <authorList>
            <person name="Lyu W."/>
            <person name="Sun L."/>
            <person name="Yao L."/>
        </authorList>
    </citation>
    <scope>NUCLEOTIDE SEQUENCE [LARGE SCALE GENOMIC DNA]</scope>
    <source>
        <strain evidence="14 15">HN4</strain>
    </source>
</reference>
<dbReference type="PANTHER" id="PTHR30040">
    <property type="entry name" value="THIAMINE BIOSYNTHESIS LIPOPROTEIN APBE"/>
    <property type="match status" value="1"/>
</dbReference>
<evidence type="ECO:0000256" key="1">
    <source>
        <dbReference type="ARBA" id="ARBA00011955"/>
    </source>
</evidence>
<evidence type="ECO:0000256" key="10">
    <source>
        <dbReference type="PIRNR" id="PIRNR006268"/>
    </source>
</evidence>
<evidence type="ECO:0000256" key="12">
    <source>
        <dbReference type="SAM" id="Coils"/>
    </source>
</evidence>
<evidence type="ECO:0000256" key="5">
    <source>
        <dbReference type="ARBA" id="ARBA00022723"/>
    </source>
</evidence>
<dbReference type="OrthoDB" id="9778595at2"/>
<organism evidence="14 15">
    <name type="scientific">Falsochrobactrum shanghaiense</name>
    <dbReference type="NCBI Taxonomy" id="2201899"/>
    <lineage>
        <taxon>Bacteria</taxon>
        <taxon>Pseudomonadati</taxon>
        <taxon>Pseudomonadota</taxon>
        <taxon>Alphaproteobacteria</taxon>
        <taxon>Hyphomicrobiales</taxon>
        <taxon>Brucellaceae</taxon>
        <taxon>Falsochrobactrum</taxon>
    </lineage>
</organism>
<evidence type="ECO:0000256" key="11">
    <source>
        <dbReference type="PIRSR" id="PIRSR006268-2"/>
    </source>
</evidence>
<evidence type="ECO:0000313" key="14">
    <source>
        <dbReference type="EMBL" id="PWL17444.1"/>
    </source>
</evidence>
<keyword evidence="15" id="KW-1185">Reference proteome</keyword>
<feature type="coiled-coil region" evidence="12">
    <location>
        <begin position="54"/>
        <end position="81"/>
    </location>
</feature>
<feature type="signal peptide" evidence="13">
    <location>
        <begin position="1"/>
        <end position="27"/>
    </location>
</feature>
<dbReference type="PROSITE" id="PS51318">
    <property type="entry name" value="TAT"/>
    <property type="match status" value="1"/>
</dbReference>
<dbReference type="EMBL" id="QGDB01000004">
    <property type="protein sequence ID" value="PWL17444.1"/>
    <property type="molecule type" value="Genomic_DNA"/>
</dbReference>
<evidence type="ECO:0000313" key="15">
    <source>
        <dbReference type="Proteomes" id="UP000245865"/>
    </source>
</evidence>
<evidence type="ECO:0000256" key="4">
    <source>
        <dbReference type="ARBA" id="ARBA00022679"/>
    </source>
</evidence>
<keyword evidence="13" id="KW-0732">Signal</keyword>
<dbReference type="PIRSF" id="PIRSF006268">
    <property type="entry name" value="ApbE"/>
    <property type="match status" value="1"/>
</dbReference>
<gene>
    <name evidence="14" type="ORF">DKP76_11755</name>
</gene>